<dbReference type="EMBL" id="GEBQ01018908">
    <property type="protein sequence ID" value="JAT21069.1"/>
    <property type="molecule type" value="Transcribed_RNA"/>
</dbReference>
<evidence type="ECO:0000313" key="1">
    <source>
        <dbReference type="EMBL" id="JAT21069.1"/>
    </source>
</evidence>
<organism evidence="1">
    <name type="scientific">Graphocephala atropunctata</name>
    <dbReference type="NCBI Taxonomy" id="36148"/>
    <lineage>
        <taxon>Eukaryota</taxon>
        <taxon>Metazoa</taxon>
        <taxon>Ecdysozoa</taxon>
        <taxon>Arthropoda</taxon>
        <taxon>Hexapoda</taxon>
        <taxon>Insecta</taxon>
        <taxon>Pterygota</taxon>
        <taxon>Neoptera</taxon>
        <taxon>Paraneoptera</taxon>
        <taxon>Hemiptera</taxon>
        <taxon>Auchenorrhyncha</taxon>
        <taxon>Membracoidea</taxon>
        <taxon>Cicadellidae</taxon>
        <taxon>Cicadellinae</taxon>
        <taxon>Cicadellini</taxon>
        <taxon>Graphocephala</taxon>
    </lineage>
</organism>
<name>A0A1B6LBJ0_9HEMI</name>
<feature type="non-terminal residue" evidence="1">
    <location>
        <position position="1"/>
    </location>
</feature>
<protein>
    <submittedName>
        <fullName evidence="1">Uncharacterized protein</fullName>
    </submittedName>
</protein>
<gene>
    <name evidence="1" type="ORF">g.28557</name>
</gene>
<accession>A0A1B6LBJ0</accession>
<sequence length="259" mass="29952">RRIVCVVSQGCKLINNSINYGDSDTMSAFCVVLVASISVNVLAQQVSENIEHILPSSEAREWRIQDYTGYLQHILNDDRHKSGNFRLSFPRVLVYDKLTLSNGRVTRYLTPTIPHGFYDKVLFHARKNELFGVFQLYAPTMEISYEFSGGQFLMMVTHSPVQIHMDIGEVNGGMCRVERGYHDTFYFLDKDMKVDARFSPNGEYIGRQIVSEMVQTWIPMLYKIIFDMRMQIFVRREKELLLQNHQNFPLLGSVCNSIS</sequence>
<reference evidence="1" key="1">
    <citation type="submission" date="2015-11" db="EMBL/GenBank/DDBJ databases">
        <title>De novo transcriptome assembly of four potential Pierce s Disease insect vectors from Arizona vineyards.</title>
        <authorList>
            <person name="Tassone E.E."/>
        </authorList>
    </citation>
    <scope>NUCLEOTIDE SEQUENCE</scope>
</reference>
<dbReference type="AlphaFoldDB" id="A0A1B6LBJ0"/>
<proteinExistence type="predicted"/>